<reference evidence="5 6" key="1">
    <citation type="submission" date="2024-04" db="EMBL/GenBank/DDBJ databases">
        <title>Novel species of the genus Ideonella isolated from streams.</title>
        <authorList>
            <person name="Lu H."/>
        </authorList>
    </citation>
    <scope>NUCLEOTIDE SEQUENCE [LARGE SCALE GENOMIC DNA]</scope>
    <source>
        <strain evidence="5 6">DXS22W</strain>
    </source>
</reference>
<dbReference type="EMBL" id="JBBUTH010000008">
    <property type="protein sequence ID" value="MEK8051604.1"/>
    <property type="molecule type" value="Genomic_DNA"/>
</dbReference>
<feature type="domain" description="EAL" evidence="2">
    <location>
        <begin position="538"/>
        <end position="790"/>
    </location>
</feature>
<organism evidence="5 6">
    <name type="scientific">Pseudaquabacterium inlustre</name>
    <dbReference type="NCBI Taxonomy" id="2984192"/>
    <lineage>
        <taxon>Bacteria</taxon>
        <taxon>Pseudomonadati</taxon>
        <taxon>Pseudomonadota</taxon>
        <taxon>Betaproteobacteria</taxon>
        <taxon>Burkholderiales</taxon>
        <taxon>Sphaerotilaceae</taxon>
        <taxon>Pseudaquabacterium</taxon>
    </lineage>
</organism>
<dbReference type="SUPFAM" id="SSF158472">
    <property type="entry name" value="HAMP domain-like"/>
    <property type="match status" value="1"/>
</dbReference>
<dbReference type="NCBIfam" id="TIGR00254">
    <property type="entry name" value="GGDEF"/>
    <property type="match status" value="1"/>
</dbReference>
<dbReference type="Pfam" id="PF00990">
    <property type="entry name" value="GGDEF"/>
    <property type="match status" value="1"/>
</dbReference>
<dbReference type="SUPFAM" id="SSF55073">
    <property type="entry name" value="Nucleotide cyclase"/>
    <property type="match status" value="1"/>
</dbReference>
<keyword evidence="6" id="KW-1185">Reference proteome</keyword>
<dbReference type="InterPro" id="IPR043128">
    <property type="entry name" value="Rev_trsase/Diguanyl_cyclase"/>
</dbReference>
<dbReference type="SMART" id="SM00304">
    <property type="entry name" value="HAMP"/>
    <property type="match status" value="1"/>
</dbReference>
<keyword evidence="1" id="KW-0472">Membrane</keyword>
<dbReference type="InterPro" id="IPR003660">
    <property type="entry name" value="HAMP_dom"/>
</dbReference>
<dbReference type="SUPFAM" id="SSF141868">
    <property type="entry name" value="EAL domain-like"/>
    <property type="match status" value="1"/>
</dbReference>
<dbReference type="SMART" id="SM00267">
    <property type="entry name" value="GGDEF"/>
    <property type="match status" value="1"/>
</dbReference>
<dbReference type="InterPro" id="IPR000160">
    <property type="entry name" value="GGDEF_dom"/>
</dbReference>
<dbReference type="RefSeq" id="WP_341411308.1">
    <property type="nucleotide sequence ID" value="NZ_JBBUTH010000008.1"/>
</dbReference>
<dbReference type="PROSITE" id="PS50885">
    <property type="entry name" value="HAMP"/>
    <property type="match status" value="1"/>
</dbReference>
<dbReference type="CDD" id="cd01948">
    <property type="entry name" value="EAL"/>
    <property type="match status" value="1"/>
</dbReference>
<dbReference type="Gene3D" id="3.30.70.270">
    <property type="match status" value="1"/>
</dbReference>
<evidence type="ECO:0000313" key="6">
    <source>
        <dbReference type="Proteomes" id="UP001365405"/>
    </source>
</evidence>
<dbReference type="PROSITE" id="PS50887">
    <property type="entry name" value="GGDEF"/>
    <property type="match status" value="1"/>
</dbReference>
<dbReference type="CDD" id="cd06225">
    <property type="entry name" value="HAMP"/>
    <property type="match status" value="1"/>
</dbReference>
<dbReference type="InterPro" id="IPR050706">
    <property type="entry name" value="Cyclic-di-GMP_PDE-like"/>
</dbReference>
<feature type="domain" description="HAMP" evidence="3">
    <location>
        <begin position="309"/>
        <end position="362"/>
    </location>
</feature>
<dbReference type="Pfam" id="PF14827">
    <property type="entry name" value="dCache_3"/>
    <property type="match status" value="1"/>
</dbReference>
<dbReference type="InterPro" id="IPR029150">
    <property type="entry name" value="dCache_3"/>
</dbReference>
<comment type="caution">
    <text evidence="5">The sequence shown here is derived from an EMBL/GenBank/DDBJ whole genome shotgun (WGS) entry which is preliminary data.</text>
</comment>
<protein>
    <submittedName>
        <fullName evidence="5">EAL domain-containing protein</fullName>
    </submittedName>
</protein>
<dbReference type="InterPro" id="IPR029787">
    <property type="entry name" value="Nucleotide_cyclase"/>
</dbReference>
<keyword evidence="1" id="KW-0812">Transmembrane</keyword>
<dbReference type="Proteomes" id="UP001365405">
    <property type="component" value="Unassembled WGS sequence"/>
</dbReference>
<evidence type="ECO:0000313" key="5">
    <source>
        <dbReference type="EMBL" id="MEK8051604.1"/>
    </source>
</evidence>
<feature type="domain" description="GGDEF" evidence="4">
    <location>
        <begin position="398"/>
        <end position="531"/>
    </location>
</feature>
<evidence type="ECO:0000256" key="1">
    <source>
        <dbReference type="SAM" id="Phobius"/>
    </source>
</evidence>
<sequence length="809" mass="87769">MDARSPSPSLPVAGELRRWWVTRGLVARLVVVSLALLLLVQLAGFVAIRQGIEVNARRGLDERIALGAQVWQRLLDQRSATLHQGAALLAADYGFRDAVASHDVATLRSALDNHRRRIGATDAALLDTQLAVVATHEAADPALAEALRRAAPELAKRQGRTQVALVDGRPLQLVLVPMRAPVLVGWVAMGFPLDRALVDDMHAVSGLQATVLAQPLRAAARVLVSSLPAGVSPQPLAEQLADGELALGAESWLVRTVPVAAGNEGRVVLRLAGSVDAVVAHYRVLQATLALITLLGLVLFGAGSHWLARRVTRPLRQLARASDALARGDATVPLAHLQRRDEIGELSRAFDHMRGSLAEQQQALRDLAFRDRLTQLPNRSALRGSLQAAIGEADADHDEMAVVMLDLDRFKHVNDVLGYDFGDRVLCSVAERLPHLVRESDLVARLGGDEFALLLRGAGMAHAAAVAQRLAVCFEQPLTLDDQTIDLSAGVGIALWPEHALDADGLLRRAEVAMYAAKRQTGGAQVYDPSVDTASAQTLSLLSELRRAVDRDELRLYLQPKIDIATGVVCGAEALVRWQHPERGLVPPLQFIPFAEQTGFIRQLTLWMVEQAAAAQAALARANVRRVSVNLSTRDLMDQELPDKLDEILHRHRAKAEGFCLEITESAIMDDPARAEATLNQLASRGYKLSIDDYGTGYSSLAYLRRLPVSELKIDKSFVMGMERSSGDATIVRSTIDLAHNLGLTVVAEGVENEAILKLLHGLKCDEGQGYHMSKPLPLAQFHDWAQRWQVVPPQVLAGTELASGAMLH</sequence>
<gene>
    <name evidence="5" type="ORF">AACH10_15245</name>
</gene>
<dbReference type="Gene3D" id="6.10.340.10">
    <property type="match status" value="1"/>
</dbReference>
<dbReference type="CDD" id="cd01949">
    <property type="entry name" value="GGDEF"/>
    <property type="match status" value="1"/>
</dbReference>
<feature type="transmembrane region" description="Helical" evidence="1">
    <location>
        <begin position="25"/>
        <end position="48"/>
    </location>
</feature>
<dbReference type="InterPro" id="IPR001633">
    <property type="entry name" value="EAL_dom"/>
</dbReference>
<keyword evidence="1" id="KW-1133">Transmembrane helix</keyword>
<dbReference type="PANTHER" id="PTHR33121">
    <property type="entry name" value="CYCLIC DI-GMP PHOSPHODIESTERASE PDEF"/>
    <property type="match status" value="1"/>
</dbReference>
<dbReference type="InterPro" id="IPR035919">
    <property type="entry name" value="EAL_sf"/>
</dbReference>
<evidence type="ECO:0000259" key="3">
    <source>
        <dbReference type="PROSITE" id="PS50885"/>
    </source>
</evidence>
<dbReference type="PANTHER" id="PTHR33121:SF71">
    <property type="entry name" value="OXYGEN SENSOR PROTEIN DOSP"/>
    <property type="match status" value="1"/>
</dbReference>
<dbReference type="SMART" id="SM00052">
    <property type="entry name" value="EAL"/>
    <property type="match status" value="1"/>
</dbReference>
<dbReference type="Gene3D" id="3.20.20.450">
    <property type="entry name" value="EAL domain"/>
    <property type="match status" value="1"/>
</dbReference>
<evidence type="ECO:0000259" key="2">
    <source>
        <dbReference type="PROSITE" id="PS50883"/>
    </source>
</evidence>
<accession>A0ABU9CLK6</accession>
<dbReference type="Pfam" id="PF00672">
    <property type="entry name" value="HAMP"/>
    <property type="match status" value="1"/>
</dbReference>
<evidence type="ECO:0000259" key="4">
    <source>
        <dbReference type="PROSITE" id="PS50887"/>
    </source>
</evidence>
<dbReference type="PROSITE" id="PS50883">
    <property type="entry name" value="EAL"/>
    <property type="match status" value="1"/>
</dbReference>
<name>A0ABU9CLK6_9BURK</name>
<proteinExistence type="predicted"/>
<feature type="transmembrane region" description="Helical" evidence="1">
    <location>
        <begin position="289"/>
        <end position="308"/>
    </location>
</feature>
<dbReference type="Pfam" id="PF00563">
    <property type="entry name" value="EAL"/>
    <property type="match status" value="1"/>
</dbReference>